<evidence type="ECO:0000256" key="1">
    <source>
        <dbReference type="ARBA" id="ARBA00007031"/>
    </source>
</evidence>
<evidence type="ECO:0000313" key="3">
    <source>
        <dbReference type="EMBL" id="WEK06739.1"/>
    </source>
</evidence>
<dbReference type="GO" id="GO:0008270">
    <property type="term" value="F:zinc ion binding"/>
    <property type="evidence" value="ECO:0007669"/>
    <property type="project" value="InterPro"/>
</dbReference>
<comment type="similarity">
    <text evidence="1">Belongs to the ros/MucR family.</text>
</comment>
<evidence type="ECO:0000256" key="2">
    <source>
        <dbReference type="SAM" id="MobiDB-lite"/>
    </source>
</evidence>
<proteinExistence type="inferred from homology"/>
<name>A0AAJ5W087_9HYPH</name>
<dbReference type="GO" id="GO:0006355">
    <property type="term" value="P:regulation of DNA-templated transcription"/>
    <property type="evidence" value="ECO:0007669"/>
    <property type="project" value="InterPro"/>
</dbReference>
<organism evidence="3 4">
    <name type="scientific">Candidatus Devosia phytovorans</name>
    <dbReference type="NCBI Taxonomy" id="3121372"/>
    <lineage>
        <taxon>Bacteria</taxon>
        <taxon>Pseudomonadati</taxon>
        <taxon>Pseudomonadota</taxon>
        <taxon>Alphaproteobacteria</taxon>
        <taxon>Hyphomicrobiales</taxon>
        <taxon>Devosiaceae</taxon>
        <taxon>Devosia</taxon>
    </lineage>
</organism>
<dbReference type="GO" id="GO:0003677">
    <property type="term" value="F:DNA binding"/>
    <property type="evidence" value="ECO:0007669"/>
    <property type="project" value="InterPro"/>
</dbReference>
<accession>A0AAJ5W087</accession>
<protein>
    <submittedName>
        <fullName evidence="3">MucR family transcriptional regulator</fullName>
    </submittedName>
</protein>
<dbReference type="InterPro" id="IPR008807">
    <property type="entry name" value="ROS_MUCR"/>
</dbReference>
<feature type="region of interest" description="Disordered" evidence="2">
    <location>
        <begin position="128"/>
        <end position="147"/>
    </location>
</feature>
<evidence type="ECO:0000313" key="4">
    <source>
        <dbReference type="Proteomes" id="UP001217476"/>
    </source>
</evidence>
<dbReference type="EMBL" id="CP119312">
    <property type="protein sequence ID" value="WEK06739.1"/>
    <property type="molecule type" value="Genomic_DNA"/>
</dbReference>
<gene>
    <name evidence="3" type="ORF">P0Y65_05895</name>
</gene>
<dbReference type="Proteomes" id="UP001217476">
    <property type="component" value="Chromosome"/>
</dbReference>
<dbReference type="InterPro" id="IPR041920">
    <property type="entry name" value="ROS/MUCR_sf"/>
</dbReference>
<dbReference type="Gene3D" id="1.10.10.1550">
    <property type="entry name" value="ROS/MUCR transcriptional regulator protein"/>
    <property type="match status" value="1"/>
</dbReference>
<dbReference type="AlphaFoldDB" id="A0AAJ5W087"/>
<dbReference type="Pfam" id="PF05443">
    <property type="entry name" value="ROS_MUCR"/>
    <property type="match status" value="1"/>
</dbReference>
<sequence>MPIDRSLNDRRLVIHAAGIVASYVSNNAVEPNDLVRVIADTHRALIAISAPPPAPEDAKPDSALSKKKTIYPEYLICLEDGLKFKTLKRHLASLGMTPQEYRAKWNLPYDYPMVAAKYAARRSELAKKTGLGAKGSAAKSAVNKKTP</sequence>
<reference evidence="3" key="1">
    <citation type="submission" date="2023-03" db="EMBL/GenBank/DDBJ databases">
        <title>Andean soil-derived lignocellulolytic bacterial consortium as a source of novel taxa and putative plastic-active enzymes.</title>
        <authorList>
            <person name="Diaz-Garcia L."/>
            <person name="Chuvochina M."/>
            <person name="Feuerriegel G."/>
            <person name="Bunk B."/>
            <person name="Sproer C."/>
            <person name="Streit W.R."/>
            <person name="Rodriguez L.M."/>
            <person name="Overmann J."/>
            <person name="Jimenez D.J."/>
        </authorList>
    </citation>
    <scope>NUCLEOTIDE SEQUENCE</scope>
    <source>
        <strain evidence="3">MAG 4196</strain>
    </source>
</reference>